<evidence type="ECO:0000259" key="5">
    <source>
        <dbReference type="Pfam" id="PF07687"/>
    </source>
</evidence>
<dbReference type="InterPro" id="IPR050072">
    <property type="entry name" value="Peptidase_M20A"/>
</dbReference>
<organism evidence="6 7">
    <name type="scientific">Acuticoccus sediminis</name>
    <dbReference type="NCBI Taxonomy" id="2184697"/>
    <lineage>
        <taxon>Bacteria</taxon>
        <taxon>Pseudomonadati</taxon>
        <taxon>Pseudomonadota</taxon>
        <taxon>Alphaproteobacteria</taxon>
        <taxon>Hyphomicrobiales</taxon>
        <taxon>Amorphaceae</taxon>
        <taxon>Acuticoccus</taxon>
    </lineage>
</organism>
<dbReference type="SUPFAM" id="SSF55031">
    <property type="entry name" value="Bacterial exopeptidase dimerisation domain"/>
    <property type="match status" value="1"/>
</dbReference>
<dbReference type="Gene3D" id="3.30.70.360">
    <property type="match status" value="1"/>
</dbReference>
<evidence type="ECO:0000256" key="2">
    <source>
        <dbReference type="ARBA" id="ARBA00022723"/>
    </source>
</evidence>
<keyword evidence="2" id="KW-0479">Metal-binding</keyword>
<dbReference type="SUPFAM" id="SSF53187">
    <property type="entry name" value="Zn-dependent exopeptidases"/>
    <property type="match status" value="1"/>
</dbReference>
<dbReference type="Pfam" id="PF01546">
    <property type="entry name" value="Peptidase_M20"/>
    <property type="match status" value="1"/>
</dbReference>
<keyword evidence="4" id="KW-0862">Zinc</keyword>
<dbReference type="InterPro" id="IPR011650">
    <property type="entry name" value="Peptidase_M20_dimer"/>
</dbReference>
<protein>
    <submittedName>
        <fullName evidence="6">Peptidase M20</fullName>
    </submittedName>
</protein>
<dbReference type="InterPro" id="IPR001261">
    <property type="entry name" value="ArgE/DapE_CS"/>
</dbReference>
<dbReference type="OrthoDB" id="9809784at2"/>
<feature type="domain" description="Peptidase M20 dimerisation" evidence="5">
    <location>
        <begin position="190"/>
        <end position="316"/>
    </location>
</feature>
<proteinExistence type="predicted"/>
<keyword evidence="3" id="KW-0378">Hydrolase</keyword>
<dbReference type="Gene3D" id="3.40.630.10">
    <property type="entry name" value="Zn peptidases"/>
    <property type="match status" value="1"/>
</dbReference>
<dbReference type="PANTHER" id="PTHR43808">
    <property type="entry name" value="ACETYLORNITHINE DEACETYLASE"/>
    <property type="match status" value="1"/>
</dbReference>
<reference evidence="6 7" key="1">
    <citation type="submission" date="2018-05" db="EMBL/GenBank/DDBJ databases">
        <title>Acuticoccus sediminis sp. nov., isolated from deep-sea sediment of Indian Ocean.</title>
        <authorList>
            <person name="Liu X."/>
            <person name="Lai Q."/>
            <person name="Du Y."/>
            <person name="Sun F."/>
            <person name="Zhang X."/>
            <person name="Wang S."/>
            <person name="Shao Z."/>
        </authorList>
    </citation>
    <scope>NUCLEOTIDE SEQUENCE [LARGE SCALE GENOMIC DNA]</scope>
    <source>
        <strain evidence="6 7">PTG4-2</strain>
    </source>
</reference>
<gene>
    <name evidence="6" type="ORF">DLJ53_08805</name>
</gene>
<evidence type="ECO:0000256" key="4">
    <source>
        <dbReference type="ARBA" id="ARBA00022833"/>
    </source>
</evidence>
<evidence type="ECO:0000313" key="7">
    <source>
        <dbReference type="Proteomes" id="UP000249590"/>
    </source>
</evidence>
<dbReference type="EMBL" id="QHHQ01000002">
    <property type="protein sequence ID" value="RAI01520.1"/>
    <property type="molecule type" value="Genomic_DNA"/>
</dbReference>
<name>A0A8B2NY49_9HYPH</name>
<evidence type="ECO:0000256" key="3">
    <source>
        <dbReference type="ARBA" id="ARBA00022801"/>
    </source>
</evidence>
<dbReference type="Pfam" id="PF07687">
    <property type="entry name" value="M20_dimer"/>
    <property type="match status" value="1"/>
</dbReference>
<dbReference type="Proteomes" id="UP000249590">
    <property type="component" value="Unassembled WGS sequence"/>
</dbReference>
<evidence type="ECO:0000256" key="1">
    <source>
        <dbReference type="ARBA" id="ARBA00001947"/>
    </source>
</evidence>
<dbReference type="GO" id="GO:0016787">
    <property type="term" value="F:hydrolase activity"/>
    <property type="evidence" value="ECO:0007669"/>
    <property type="project" value="UniProtKB-KW"/>
</dbReference>
<dbReference type="InterPro" id="IPR036264">
    <property type="entry name" value="Bact_exopeptidase_dim_dom"/>
</dbReference>
<dbReference type="RefSeq" id="WP_111344406.1">
    <property type="nucleotide sequence ID" value="NZ_QHHQ01000002.1"/>
</dbReference>
<dbReference type="PANTHER" id="PTHR43808:SF32">
    <property type="entry name" value="ARGE_DAPE-RELATED DEACYLASE"/>
    <property type="match status" value="1"/>
</dbReference>
<dbReference type="PROSITE" id="PS00759">
    <property type="entry name" value="ARGE_DAPE_CPG2_2"/>
    <property type="match status" value="1"/>
</dbReference>
<dbReference type="GO" id="GO:0046872">
    <property type="term" value="F:metal ion binding"/>
    <property type="evidence" value="ECO:0007669"/>
    <property type="project" value="UniProtKB-KW"/>
</dbReference>
<keyword evidence="7" id="KW-1185">Reference proteome</keyword>
<dbReference type="AlphaFoldDB" id="A0A8B2NY49"/>
<sequence>MGARETLLAEIERDRDEIVALLSRFVAAPSPNPPGDTAEATAVLTDYLGKAGVPFRTVTAEGHPNIVGGFDGASGGPHLVLNGHIDVFPVSPDEAWTHPPFSGAVADGQVWGRGTTDMKAGTIASVITYVYLHRLREALGGRLTLTAVSDEETGGKWGALYLLRELGDEVRGDAVLNGEPSNTSSVRFCEKGTLRLTFTIRANGAHGAYPNKSENPNRIAGKLMERLDRLTELAPDTPEALAALLADPKVRAAIDAAMGAGTADIADKVTVNYGVVNGGVKVNIIPSVCRMEVDIRLPIGIDRAAVLAEIETILADFPQTTLEVQEAASNASSYSEPDHPIAALVQKNAAELGRPGVVPIPSMGASDCKHFRHFGVPSYIYGVPAGNMGRADEAVAIDDFMHVVKTHALTAFDYLSGGRT</sequence>
<evidence type="ECO:0000313" key="6">
    <source>
        <dbReference type="EMBL" id="RAI01520.1"/>
    </source>
</evidence>
<dbReference type="InterPro" id="IPR002933">
    <property type="entry name" value="Peptidase_M20"/>
</dbReference>
<comment type="caution">
    <text evidence="6">The sequence shown here is derived from an EMBL/GenBank/DDBJ whole genome shotgun (WGS) entry which is preliminary data.</text>
</comment>
<comment type="cofactor">
    <cofactor evidence="1">
        <name>Zn(2+)</name>
        <dbReference type="ChEBI" id="CHEBI:29105"/>
    </cofactor>
</comment>
<accession>A0A8B2NY49</accession>